<evidence type="ECO:0000313" key="7">
    <source>
        <dbReference type="EMBL" id="URA09578.1"/>
    </source>
</evidence>
<evidence type="ECO:0000256" key="6">
    <source>
        <dbReference type="HAMAP-Rule" id="MF_00074"/>
    </source>
</evidence>
<dbReference type="InterPro" id="IPR003682">
    <property type="entry name" value="rRNA_ssu_MeTfrase_G"/>
</dbReference>
<evidence type="ECO:0000256" key="4">
    <source>
        <dbReference type="ARBA" id="ARBA00022679"/>
    </source>
</evidence>
<evidence type="ECO:0000256" key="1">
    <source>
        <dbReference type="ARBA" id="ARBA00022490"/>
    </source>
</evidence>
<dbReference type="RefSeq" id="WP_271434712.1">
    <property type="nucleotide sequence ID" value="NZ_CP073355.1"/>
</dbReference>
<dbReference type="Gene3D" id="3.40.50.150">
    <property type="entry name" value="Vaccinia Virus protein VP39"/>
    <property type="match status" value="1"/>
</dbReference>
<gene>
    <name evidence="6 7" type="primary">rsmG</name>
    <name evidence="7" type="ORF">KDW03_08790</name>
</gene>
<dbReference type="Pfam" id="PF02527">
    <property type="entry name" value="GidB"/>
    <property type="match status" value="1"/>
</dbReference>
<keyword evidence="3 6" id="KW-0489">Methyltransferase</keyword>
<dbReference type="HAMAP" id="MF_00074">
    <property type="entry name" value="16SrRNA_methyltr_G"/>
    <property type="match status" value="1"/>
</dbReference>
<dbReference type="SUPFAM" id="SSF53335">
    <property type="entry name" value="S-adenosyl-L-methionine-dependent methyltransferases"/>
    <property type="match status" value="1"/>
</dbReference>
<keyword evidence="8" id="KW-1185">Reference proteome</keyword>
<dbReference type="PANTHER" id="PTHR31760">
    <property type="entry name" value="S-ADENOSYL-L-METHIONINE-DEPENDENT METHYLTRANSFERASES SUPERFAMILY PROTEIN"/>
    <property type="match status" value="1"/>
</dbReference>
<dbReference type="EMBL" id="CP073355">
    <property type="protein sequence ID" value="URA09578.1"/>
    <property type="molecule type" value="Genomic_DNA"/>
</dbReference>
<evidence type="ECO:0000256" key="3">
    <source>
        <dbReference type="ARBA" id="ARBA00022603"/>
    </source>
</evidence>
<dbReference type="InterPro" id="IPR029063">
    <property type="entry name" value="SAM-dependent_MTases_sf"/>
</dbReference>
<evidence type="ECO:0000256" key="5">
    <source>
        <dbReference type="ARBA" id="ARBA00022691"/>
    </source>
</evidence>
<evidence type="ECO:0000256" key="2">
    <source>
        <dbReference type="ARBA" id="ARBA00022552"/>
    </source>
</evidence>
<comment type="subcellular location">
    <subcellularLocation>
        <location evidence="6">Cytoplasm</location>
    </subcellularLocation>
</comment>
<feature type="binding site" evidence="6">
    <location>
        <position position="127"/>
    </location>
    <ligand>
        <name>S-adenosyl-L-methionine</name>
        <dbReference type="ChEBI" id="CHEBI:59789"/>
    </ligand>
</feature>
<comment type="function">
    <text evidence="6">Specifically methylates the N7 position of a guanine in 16S rRNA.</text>
</comment>
<keyword evidence="1 6" id="KW-0963">Cytoplasm</keyword>
<keyword evidence="2 6" id="KW-0698">rRNA processing</keyword>
<protein>
    <recommendedName>
        <fullName evidence="6">Ribosomal RNA small subunit methyltransferase G</fullName>
        <ecNumber evidence="6">2.1.1.-</ecNumber>
    </recommendedName>
    <alternativeName>
        <fullName evidence="6">16S rRNA 7-methylguanosine methyltransferase</fullName>
        <shortName evidence="6">16S rRNA m7G methyltransferase</shortName>
    </alternativeName>
</protein>
<dbReference type="NCBIfam" id="TIGR00138">
    <property type="entry name" value="rsmG_gidB"/>
    <property type="match status" value="1"/>
</dbReference>
<name>A0AAX3BBI4_9SPIR</name>
<reference evidence="7" key="2">
    <citation type="submission" date="2022-06" db="EMBL/GenBank/DDBJ databases">
        <title>Thermospira aquatica gen. nov., sp. nov.</title>
        <authorList>
            <person name="Ben Ali Gam Z."/>
            <person name="Labat M."/>
        </authorList>
    </citation>
    <scope>NUCLEOTIDE SEQUENCE</scope>
    <source>
        <strain evidence="7">F1F22</strain>
    </source>
</reference>
<comment type="similarity">
    <text evidence="6">Belongs to the methyltransferase superfamily. RNA methyltransferase RsmG family.</text>
</comment>
<evidence type="ECO:0000313" key="8">
    <source>
        <dbReference type="Proteomes" id="UP001056539"/>
    </source>
</evidence>
<dbReference type="GO" id="GO:0005829">
    <property type="term" value="C:cytosol"/>
    <property type="evidence" value="ECO:0007669"/>
    <property type="project" value="TreeGrafter"/>
</dbReference>
<dbReference type="AlphaFoldDB" id="A0AAX3BBI4"/>
<dbReference type="PANTHER" id="PTHR31760:SF0">
    <property type="entry name" value="S-ADENOSYL-L-METHIONINE-DEPENDENT METHYLTRANSFERASES SUPERFAMILY PROTEIN"/>
    <property type="match status" value="1"/>
</dbReference>
<organism evidence="7 8">
    <name type="scientific">Thermospira aquatica</name>
    <dbReference type="NCBI Taxonomy" id="2828656"/>
    <lineage>
        <taxon>Bacteria</taxon>
        <taxon>Pseudomonadati</taxon>
        <taxon>Spirochaetota</taxon>
        <taxon>Spirochaetia</taxon>
        <taxon>Brevinematales</taxon>
        <taxon>Thermospiraceae</taxon>
        <taxon>Thermospira</taxon>
    </lineage>
</organism>
<keyword evidence="5 6" id="KW-0949">S-adenosyl-L-methionine</keyword>
<dbReference type="EC" id="2.1.1.-" evidence="6"/>
<accession>A0AAX3BBI4</accession>
<sequence>MLTKLSSEQQNLLDVYKKELLHWNKTTNLIGRSTEASFDEEHLQNSLEIIPFLKPDLPIIDVGTGGGLPGIPLAIALPDREIVLAEVDRKKLAFLYYITAKLHLANTRVVEVLPSFVFLEPCEIVSRAYGPIERILLWTRSHAPAAKHYVILKGAQVEKELSSLHLRDLSVHTLSRGCVVCFSLNDRSD</sequence>
<proteinExistence type="inferred from homology"/>
<dbReference type="Proteomes" id="UP001056539">
    <property type="component" value="Chromosome"/>
</dbReference>
<feature type="binding site" evidence="6">
    <location>
        <position position="68"/>
    </location>
    <ligand>
        <name>S-adenosyl-L-methionine</name>
        <dbReference type="ChEBI" id="CHEBI:59789"/>
    </ligand>
</feature>
<feature type="binding site" evidence="6">
    <location>
        <position position="63"/>
    </location>
    <ligand>
        <name>S-adenosyl-L-methionine</name>
        <dbReference type="ChEBI" id="CHEBI:59789"/>
    </ligand>
</feature>
<reference evidence="7" key="1">
    <citation type="submission" date="2021-04" db="EMBL/GenBank/DDBJ databases">
        <authorList>
            <person name="Postec A."/>
        </authorList>
    </citation>
    <scope>NUCLEOTIDE SEQUENCE</scope>
    <source>
        <strain evidence="7">F1F22</strain>
    </source>
</reference>
<dbReference type="PIRSF" id="PIRSF003078">
    <property type="entry name" value="GidB"/>
    <property type="match status" value="1"/>
</dbReference>
<dbReference type="KEGG" id="taqu:KDW03_08790"/>
<dbReference type="GO" id="GO:0070043">
    <property type="term" value="F:rRNA (guanine-N7-)-methyltransferase activity"/>
    <property type="evidence" value="ECO:0007669"/>
    <property type="project" value="UniProtKB-UniRule"/>
</dbReference>
<keyword evidence="4 6" id="KW-0808">Transferase</keyword>
<comment type="caution">
    <text evidence="6">Lacks conserved residue(s) required for the propagation of feature annotation.</text>
</comment>